<proteinExistence type="inferred from homology"/>
<keyword evidence="9" id="KW-1185">Reference proteome</keyword>
<dbReference type="InterPro" id="IPR018181">
    <property type="entry name" value="Heat_shock_70_CS"/>
</dbReference>
<dbReference type="GO" id="GO:0140662">
    <property type="term" value="F:ATP-dependent protein folding chaperone"/>
    <property type="evidence" value="ECO:0007669"/>
    <property type="project" value="InterPro"/>
</dbReference>
<evidence type="ECO:0000256" key="4">
    <source>
        <dbReference type="ARBA" id="ARBA00022553"/>
    </source>
</evidence>
<dbReference type="SUPFAM" id="SSF53067">
    <property type="entry name" value="Actin-like ATPase domain"/>
    <property type="match status" value="2"/>
</dbReference>
<dbReference type="FunFam" id="3.30.420.40:FF:000171">
    <property type="entry name" value="Heat shock 70 kDa protein 4"/>
    <property type="match status" value="1"/>
</dbReference>
<organism evidence="8 9">
    <name type="scientific">Dicentrarchus labrax</name>
    <name type="common">European seabass</name>
    <name type="synonym">Morone labrax</name>
    <dbReference type="NCBI Taxonomy" id="13489"/>
    <lineage>
        <taxon>Eukaryota</taxon>
        <taxon>Metazoa</taxon>
        <taxon>Chordata</taxon>
        <taxon>Craniata</taxon>
        <taxon>Vertebrata</taxon>
        <taxon>Euteleostomi</taxon>
        <taxon>Actinopterygii</taxon>
        <taxon>Neopterygii</taxon>
        <taxon>Teleostei</taxon>
        <taxon>Neoteleostei</taxon>
        <taxon>Acanthomorphata</taxon>
        <taxon>Eupercaria</taxon>
        <taxon>Moronidae</taxon>
        <taxon>Dicentrarchus</taxon>
    </lineage>
</organism>
<dbReference type="Gene3D" id="3.30.420.40">
    <property type="match status" value="2"/>
</dbReference>
<reference evidence="8" key="2">
    <citation type="submission" date="2025-09" db="UniProtKB">
        <authorList>
            <consortium name="Ensembl"/>
        </authorList>
    </citation>
    <scope>IDENTIFICATION</scope>
</reference>
<keyword evidence="6" id="KW-0067">ATP-binding</keyword>
<evidence type="ECO:0000256" key="3">
    <source>
        <dbReference type="ARBA" id="ARBA00022490"/>
    </source>
</evidence>
<evidence type="ECO:0000256" key="7">
    <source>
        <dbReference type="SAM" id="MobiDB-lite"/>
    </source>
</evidence>
<dbReference type="GO" id="GO:0005634">
    <property type="term" value="C:nucleus"/>
    <property type="evidence" value="ECO:0007669"/>
    <property type="project" value="TreeGrafter"/>
</dbReference>
<dbReference type="InterPro" id="IPR029047">
    <property type="entry name" value="HSP70_peptide-bd_sf"/>
</dbReference>
<dbReference type="GeneTree" id="ENSGT00940000158736"/>
<protein>
    <submittedName>
        <fullName evidence="8">Heat shock protein 4 like</fullName>
    </submittedName>
</protein>
<keyword evidence="4" id="KW-0597">Phosphoprotein</keyword>
<evidence type="ECO:0000256" key="2">
    <source>
        <dbReference type="ARBA" id="ARBA00007381"/>
    </source>
</evidence>
<dbReference type="FunFam" id="3.90.640.10:FF:000004">
    <property type="entry name" value="Heat shock 70 kDa protein 4"/>
    <property type="match status" value="1"/>
</dbReference>
<name>A0A8C4GRF8_DICLA</name>
<dbReference type="PANTHER" id="PTHR45639:SF5">
    <property type="entry name" value="HEAT SHOCK 70 KDA PROTEIN 4L"/>
    <property type="match status" value="1"/>
</dbReference>
<feature type="region of interest" description="Disordered" evidence="7">
    <location>
        <begin position="758"/>
        <end position="810"/>
    </location>
</feature>
<accession>A0A8C4GRF8</accession>
<dbReference type="InterPro" id="IPR013126">
    <property type="entry name" value="Hsp_70_fam"/>
</dbReference>
<reference evidence="8" key="1">
    <citation type="submission" date="2025-08" db="UniProtKB">
        <authorList>
            <consortium name="Ensembl"/>
        </authorList>
    </citation>
    <scope>IDENTIFICATION</scope>
</reference>
<evidence type="ECO:0000256" key="5">
    <source>
        <dbReference type="ARBA" id="ARBA00022741"/>
    </source>
</evidence>
<dbReference type="Ensembl" id="ENSDLAT00005029808.2">
    <property type="protein sequence ID" value="ENSDLAP00005027954.2"/>
    <property type="gene ID" value="ENSDLAG00005010972.2"/>
</dbReference>
<feature type="region of interest" description="Disordered" evidence="7">
    <location>
        <begin position="508"/>
        <end position="548"/>
    </location>
</feature>
<dbReference type="GO" id="GO:0005524">
    <property type="term" value="F:ATP binding"/>
    <property type="evidence" value="ECO:0007669"/>
    <property type="project" value="UniProtKB-KW"/>
</dbReference>
<evidence type="ECO:0000313" key="8">
    <source>
        <dbReference type="Ensembl" id="ENSDLAP00005027954.2"/>
    </source>
</evidence>
<dbReference type="SUPFAM" id="SSF100934">
    <property type="entry name" value="Heat shock protein 70kD (HSP70), C-terminal subdomain"/>
    <property type="match status" value="2"/>
</dbReference>
<dbReference type="Gene3D" id="3.90.640.10">
    <property type="entry name" value="Actin, Chain A, domain 4"/>
    <property type="match status" value="1"/>
</dbReference>
<dbReference type="AlphaFoldDB" id="A0A8C4GRF8"/>
<gene>
    <name evidence="8" type="primary">hspa4l</name>
</gene>
<evidence type="ECO:0000256" key="6">
    <source>
        <dbReference type="ARBA" id="ARBA00022840"/>
    </source>
</evidence>
<comment type="similarity">
    <text evidence="2">Belongs to the heat shock protein 70 family.</text>
</comment>
<dbReference type="FunFam" id="1.20.1270.10:FF:000002">
    <property type="entry name" value="Heat shock 70 kDa protein 4"/>
    <property type="match status" value="1"/>
</dbReference>
<dbReference type="GO" id="GO:0005829">
    <property type="term" value="C:cytosol"/>
    <property type="evidence" value="ECO:0007669"/>
    <property type="project" value="TreeGrafter"/>
</dbReference>
<dbReference type="FunFam" id="2.60.34.10:FF:000007">
    <property type="entry name" value="Heat shock protein 105 kDa isoform 1"/>
    <property type="match status" value="1"/>
</dbReference>
<dbReference type="Proteomes" id="UP000694389">
    <property type="component" value="Unassembled WGS sequence"/>
</dbReference>
<keyword evidence="5" id="KW-0547">Nucleotide-binding</keyword>
<dbReference type="PROSITE" id="PS01036">
    <property type="entry name" value="HSP70_3"/>
    <property type="match status" value="1"/>
</dbReference>
<evidence type="ECO:0000256" key="1">
    <source>
        <dbReference type="ARBA" id="ARBA00004496"/>
    </source>
</evidence>
<sequence>MSVVGIDVGFQNCYIAVARSGGIETIANEYSDRCTPACVSLASKNRMIGNAAKSQIITNFKNTVHGFKKFHGRAFDDPFVQAEKPKLPYSLHKLANGNAGIKVRYLDEDKVFTVEQITGMLLNKLKETSESALKKPVVDCVISVPSFFTDAERRSVFDASQIAGLNCLRLINDTTAVALAYGIYKQDLPTPEERPRNVVFVDIGHSSFQVSITAFNKGKLKVLATAFDPYLGGRNFDEALVDYFCEEFKGKYKLNVRDNPRALLRLHQECEKLKKLMSANSSDLPLNIECFMNDIDVSSRMNRGHFEDMCAQYLMRVEMPLKAVLEQSKLSRDDIYAVEIVGGATRIPSIKERIGKFYGKDVSTTLNADEAVARGCALQCAILSPAFKVREFSITDVAPFPITLRWKSPTEDGLGECEVFSKNHAAPFSKVITFHKKEPFDLEAFYSSPQELPYPDHRIGCFSVQNVVPQPDGDSSKVKVKVRVNVHGIFSVSSASLIEKQKGEDEFVSQTKMQVDQEGQSQWDQQNEDNSSSREKQDPAAGGSKPKVKVKSIDLPIMASNIRQLDSDVLNDFVEYERQMIIQDKLVKESNDAKNAVEEYVYDLRDKLCGIYEKYITEDDSNRLSLMLEDTENWLYEDGEDQPKQVYEEKLDALKRLGQPIQDRHREHEDRPRCVDSFKQKVNPFVLGMQGCLYDERYLHLSPEEMSSVEKCVSESMGWMNSKMNAQSKLGITQDPIVKVADIIAKIQELEDVCNPVINRPKPTVEEAPEANDQNSGAHNGPTAKQGAEGKGDPKGSQQTKPGTKEMEVD</sequence>
<dbReference type="Gene3D" id="3.30.30.30">
    <property type="match status" value="1"/>
</dbReference>
<feature type="compositionally biased region" description="Polar residues" evidence="7">
    <location>
        <begin position="508"/>
        <end position="530"/>
    </location>
</feature>
<dbReference type="InterPro" id="IPR029048">
    <property type="entry name" value="HSP70_C_sf"/>
</dbReference>
<dbReference type="PRINTS" id="PR00301">
    <property type="entry name" value="HEATSHOCK70"/>
</dbReference>
<dbReference type="FunFam" id="3.30.420.40:FF:000495">
    <property type="entry name" value="Heat shock protein 4b"/>
    <property type="match status" value="1"/>
</dbReference>
<dbReference type="Gene3D" id="2.60.34.10">
    <property type="entry name" value="Substrate Binding Domain Of DNAk, Chain A, domain 1"/>
    <property type="match status" value="1"/>
</dbReference>
<dbReference type="InterPro" id="IPR043129">
    <property type="entry name" value="ATPase_NBD"/>
</dbReference>
<dbReference type="PANTHER" id="PTHR45639">
    <property type="entry name" value="HSC70CB, ISOFORM G-RELATED"/>
    <property type="match status" value="1"/>
</dbReference>
<dbReference type="SUPFAM" id="SSF100920">
    <property type="entry name" value="Heat shock protein 70kD (HSP70), peptide-binding domain"/>
    <property type="match status" value="1"/>
</dbReference>
<keyword evidence="3" id="KW-0963">Cytoplasm</keyword>
<comment type="subcellular location">
    <subcellularLocation>
        <location evidence="1">Cytoplasm</location>
    </subcellularLocation>
</comment>
<dbReference type="Gene3D" id="1.20.1270.10">
    <property type="match status" value="2"/>
</dbReference>
<dbReference type="FunFam" id="3.30.420.40:FF:000767">
    <property type="entry name" value="Heat shock protein 70 (HSP70)-4, putative"/>
    <property type="match status" value="2"/>
</dbReference>
<dbReference type="Pfam" id="PF00012">
    <property type="entry name" value="HSP70"/>
    <property type="match status" value="1"/>
</dbReference>
<dbReference type="FunFam" id="3.30.30.30:FF:000002">
    <property type="entry name" value="Heat shock 70 kDa protein 4"/>
    <property type="match status" value="1"/>
</dbReference>
<evidence type="ECO:0000313" key="9">
    <source>
        <dbReference type="Proteomes" id="UP000694389"/>
    </source>
</evidence>